<evidence type="ECO:0000256" key="2">
    <source>
        <dbReference type="SAM" id="SignalP"/>
    </source>
</evidence>
<dbReference type="AlphaFoldDB" id="A0A212LQA7"/>
<name>A0A212LQA7_9HYPH</name>
<evidence type="ECO:0000313" key="3">
    <source>
        <dbReference type="EMBL" id="SCM79609.1"/>
    </source>
</evidence>
<protein>
    <submittedName>
        <fullName evidence="3">Uncharacterized protein</fullName>
    </submittedName>
</protein>
<feature type="signal peptide" evidence="2">
    <location>
        <begin position="1"/>
        <end position="26"/>
    </location>
</feature>
<feature type="region of interest" description="Disordered" evidence="1">
    <location>
        <begin position="66"/>
        <end position="88"/>
    </location>
</feature>
<proteinExistence type="predicted"/>
<dbReference type="PROSITE" id="PS51257">
    <property type="entry name" value="PROKAR_LIPOPROTEIN"/>
    <property type="match status" value="1"/>
</dbReference>
<reference evidence="3" key="1">
    <citation type="submission" date="2016-08" db="EMBL/GenBank/DDBJ databases">
        <authorList>
            <person name="Seilhamer J.J."/>
        </authorList>
    </citation>
    <scope>NUCLEOTIDE SEQUENCE</scope>
    <source>
        <strain evidence="3">86</strain>
    </source>
</reference>
<feature type="chain" id="PRO_5012532896" evidence="2">
    <location>
        <begin position="27"/>
        <end position="88"/>
    </location>
</feature>
<accession>A0A212LQA7</accession>
<dbReference type="EMBL" id="FMJD01000013">
    <property type="protein sequence ID" value="SCM79609.1"/>
    <property type="molecule type" value="Genomic_DNA"/>
</dbReference>
<keyword evidence="2" id="KW-0732">Signal</keyword>
<sequence>MKETQGMKLSIATLVIGAMLACTANAAPPASQPAPKQRVVTCDQARPGTKLWKECSKKKVVKQPKAVKKAPVKKAVPAQGNGAVSPRP</sequence>
<gene>
    <name evidence="3" type="ORF">KL86PLE_90549</name>
</gene>
<evidence type="ECO:0000256" key="1">
    <source>
        <dbReference type="SAM" id="MobiDB-lite"/>
    </source>
</evidence>
<organism evidence="3">
    <name type="scientific">uncultured Pleomorphomonas sp</name>
    <dbReference type="NCBI Taxonomy" id="442121"/>
    <lineage>
        <taxon>Bacteria</taxon>
        <taxon>Pseudomonadati</taxon>
        <taxon>Pseudomonadota</taxon>
        <taxon>Alphaproteobacteria</taxon>
        <taxon>Hyphomicrobiales</taxon>
        <taxon>Pleomorphomonadaceae</taxon>
        <taxon>Pleomorphomonas</taxon>
        <taxon>environmental samples</taxon>
    </lineage>
</organism>